<reference evidence="5" key="1">
    <citation type="journal article" date="2010" name="J. Integr. Plant Biol.">
        <title>Insights into the bamboo genome: syntenic relationships to rice and sorghum.</title>
        <authorList>
            <person name="Gui Y.J."/>
            <person name="Zhou Y."/>
            <person name="Wang Y."/>
            <person name="Wang S."/>
            <person name="Wang S.Y."/>
            <person name="Hu Y."/>
            <person name="Bo S.P."/>
            <person name="Chen H."/>
            <person name="Zhou C.P."/>
            <person name="Ma N.X."/>
            <person name="Zhang T.Z."/>
            <person name="Fan L.J."/>
        </authorList>
    </citation>
    <scope>NUCLEOTIDE SEQUENCE</scope>
    <source>
        <tissue evidence="5">Shoot</tissue>
    </source>
</reference>
<keyword evidence="1" id="KW-0347">Helicase</keyword>
<sequence length="1227" mass="138922">MGGRINRSINQQKGPYVFSVCGQVYHRIGSLLPSSGTPKFVELYVYDTDNEIHNRIRALDPSEDTEGNLDPEIVSDIMHMLDEHNPLVRQFRCARDRLREAGDESVGIRIVGARAGDPIQYNLPTCDELALLVVGDFSLETYKRDIVVHNRSNEVRQISPLHPAFMALQYPLLFPYGGRRYMVQNYHDAIAICRVHGPPDLFITFTCNPRWPEITEALAFDLGERVTDRADIVDRVYNMKLEELLTDIKDGSAFGPINALLHAVEFQKRGLPHAHIIAWLARDTAEPTSALIDSFVCAEIPDPQLDPLGYALVSEHMMHGPCGLLNDRCPCMKNGSCSKFYPKSFQNETTIDRDGFALYKRPDNGRYIIKGNTRLDNRWVVPYNMSLLKKYGAHINVEWCNKTKVLKYLFKYVTKGQDYAKVSLRRLQQGEDAPSDPQTSVVNEVQEYLDCRYICEHDAIWRILEYDIHRHFPSVERLTVHLPKMNSLCFNPNANLSNVVSNTFLARTPLTEWFVANCRYTEAHALTYCEFPSRWLWDTNTRSWQKRRAGKKIGRLYFVHPSVGEQYYLRMLLMLVKGAKSYEDIRTFQGILYSTFKEACSARGLLGNDVEWYRTLEEASKWASSSQLRHLFVTMLLFCDINDEHSLFDKFWLDLAEDFKYRFCRATCNPYYVMPVDDLKDLLLDEISALLKRNGTRISSFNLPARSGRLSHNYTNSMISDELSYDITELSNESRKLCSMLNPDQKHAFECVVSCVAHNQPGFFFVSGYGGTGKTFLWNAITSYLRSTGKIVLTVASSGVASLLLPGGRTAHSRFKIPIDVDETSICDIKRGTMLAELIKTACVVIWDEALMAHRKCFEALDRTFRDILHDVGSAAHTMPFGGKVFVLGGDLRQILPVIEGGARAQIVDAAIVKSPLWNNVTILPLTINMRLSAADQTTHATIDVANFSQWILDLGDGRLPATASEGESEPYWIEIPAEFLILTEGDKVAAIVNAIYNNFEDNFCRPEYLRSKAILSPTNETVDEINSFVLTKVPGAETEYLSCDTISKSADTAADADLLYPLELLNSINPNNFPQHRLLLKLGVPVMLFRNLNQSIGLCNGTRLIISRLADVVIEATVMTGSAMGQTVYIPRITLISTDRKWPFRLQRRQFPLRVCYAMTINKSQGQTLQSVGIYLKKPVFTHGQLYVAVSRVTCREGLKILIENEDGTCGTKTKNIVYQEILQSL</sequence>
<dbReference type="Pfam" id="PF05970">
    <property type="entry name" value="PIF1"/>
    <property type="match status" value="1"/>
</dbReference>
<dbReference type="GO" id="GO:0005524">
    <property type="term" value="F:ATP binding"/>
    <property type="evidence" value="ECO:0007669"/>
    <property type="project" value="UniProtKB-KW"/>
</dbReference>
<keyword evidence="1" id="KW-0067">ATP-binding</keyword>
<dbReference type="InterPro" id="IPR025476">
    <property type="entry name" value="Helitron_helicase-like"/>
</dbReference>
<dbReference type="GO" id="GO:0006310">
    <property type="term" value="P:DNA recombination"/>
    <property type="evidence" value="ECO:0007669"/>
    <property type="project" value="UniProtKB-KW"/>
</dbReference>
<evidence type="ECO:0000259" key="3">
    <source>
        <dbReference type="Pfam" id="PF14214"/>
    </source>
</evidence>
<dbReference type="GO" id="GO:0006281">
    <property type="term" value="P:DNA repair"/>
    <property type="evidence" value="ECO:0007669"/>
    <property type="project" value="UniProtKB-KW"/>
</dbReference>
<comment type="similarity">
    <text evidence="1">Belongs to the helicase family.</text>
</comment>
<dbReference type="GO" id="GO:0000723">
    <property type="term" value="P:telomere maintenance"/>
    <property type="evidence" value="ECO:0007669"/>
    <property type="project" value="InterPro"/>
</dbReference>
<accession>D3IVP0</accession>
<dbReference type="EMBL" id="GQ252874">
    <property type="protein sequence ID" value="ADB85380.1"/>
    <property type="molecule type" value="Genomic_DNA"/>
</dbReference>
<keyword evidence="1" id="KW-0234">DNA repair</keyword>
<dbReference type="SUPFAM" id="SSF52540">
    <property type="entry name" value="P-loop containing nucleoside triphosphate hydrolases"/>
    <property type="match status" value="2"/>
</dbReference>
<feature type="domain" description="Helitron helicase-like" evidence="3">
    <location>
        <begin position="177"/>
        <end position="277"/>
    </location>
</feature>
<dbReference type="Pfam" id="PF21530">
    <property type="entry name" value="Pif1_2B_dom"/>
    <property type="match status" value="1"/>
</dbReference>
<comment type="cofactor">
    <cofactor evidence="1">
        <name>Mg(2+)</name>
        <dbReference type="ChEBI" id="CHEBI:18420"/>
    </cofactor>
</comment>
<dbReference type="Pfam" id="PF14214">
    <property type="entry name" value="Helitron_like_N"/>
    <property type="match status" value="1"/>
</dbReference>
<dbReference type="Gene3D" id="3.40.50.300">
    <property type="entry name" value="P-loop containing nucleotide triphosphate hydrolases"/>
    <property type="match status" value="2"/>
</dbReference>
<keyword evidence="1" id="KW-0233">DNA recombination</keyword>
<evidence type="ECO:0000259" key="4">
    <source>
        <dbReference type="Pfam" id="PF21530"/>
    </source>
</evidence>
<dbReference type="InterPro" id="IPR010285">
    <property type="entry name" value="DNA_helicase_pif1-like_DEAD"/>
</dbReference>
<dbReference type="InterPro" id="IPR027417">
    <property type="entry name" value="P-loop_NTPase"/>
</dbReference>
<keyword evidence="1" id="KW-0378">Hydrolase</keyword>
<dbReference type="FunFam" id="3.40.50.300:FF:002884">
    <property type="entry name" value="ATP-dependent DNA helicase"/>
    <property type="match status" value="1"/>
</dbReference>
<keyword evidence="1" id="KW-0227">DNA damage</keyword>
<name>D3IVP0_PHYED</name>
<feature type="domain" description="DNA helicase Pif1-like DEAD-box helicase" evidence="2">
    <location>
        <begin position="740"/>
        <end position="964"/>
    </location>
</feature>
<dbReference type="EC" id="5.6.2.3" evidence="1"/>
<comment type="catalytic activity">
    <reaction evidence="1">
        <text>ATP + H2O = ADP + phosphate + H(+)</text>
        <dbReference type="Rhea" id="RHEA:13065"/>
        <dbReference type="ChEBI" id="CHEBI:15377"/>
        <dbReference type="ChEBI" id="CHEBI:15378"/>
        <dbReference type="ChEBI" id="CHEBI:30616"/>
        <dbReference type="ChEBI" id="CHEBI:43474"/>
        <dbReference type="ChEBI" id="CHEBI:456216"/>
        <dbReference type="EC" id="5.6.2.3"/>
    </reaction>
</comment>
<keyword evidence="1" id="KW-0547">Nucleotide-binding</keyword>
<feature type="domain" description="DNA helicase Pif1-like 2B" evidence="4">
    <location>
        <begin position="1064"/>
        <end position="1110"/>
    </location>
</feature>
<protein>
    <recommendedName>
        <fullName evidence="1">ATP-dependent DNA helicase</fullName>
        <ecNumber evidence="1">5.6.2.3</ecNumber>
    </recommendedName>
</protein>
<evidence type="ECO:0000259" key="2">
    <source>
        <dbReference type="Pfam" id="PF05970"/>
    </source>
</evidence>
<dbReference type="GO" id="GO:0016887">
    <property type="term" value="F:ATP hydrolysis activity"/>
    <property type="evidence" value="ECO:0007669"/>
    <property type="project" value="RHEA"/>
</dbReference>
<dbReference type="PANTHER" id="PTHR10492:SF90">
    <property type="entry name" value="ATP-DEPENDENT DNA HELICASE"/>
    <property type="match status" value="1"/>
</dbReference>
<dbReference type="GO" id="GO:0043139">
    <property type="term" value="F:5'-3' DNA helicase activity"/>
    <property type="evidence" value="ECO:0007669"/>
    <property type="project" value="UniProtKB-EC"/>
</dbReference>
<proteinExistence type="inferred from homology"/>
<organism evidence="5">
    <name type="scientific">Phyllostachys edulis</name>
    <name type="common">Tortoise shell bamboo</name>
    <name type="synonym">Bambusa edulis</name>
    <dbReference type="NCBI Taxonomy" id="38705"/>
    <lineage>
        <taxon>Eukaryota</taxon>
        <taxon>Viridiplantae</taxon>
        <taxon>Streptophyta</taxon>
        <taxon>Embryophyta</taxon>
        <taxon>Tracheophyta</taxon>
        <taxon>Spermatophyta</taxon>
        <taxon>Magnoliopsida</taxon>
        <taxon>Liliopsida</taxon>
        <taxon>Poales</taxon>
        <taxon>Poaceae</taxon>
        <taxon>BOP clade</taxon>
        <taxon>Bambusoideae</taxon>
        <taxon>Arundinarodae</taxon>
        <taxon>Arundinarieae</taxon>
        <taxon>Arundinariinae</taxon>
        <taxon>Phyllostachys</taxon>
    </lineage>
</organism>
<dbReference type="AlphaFoldDB" id="D3IVP0"/>
<evidence type="ECO:0000313" key="5">
    <source>
        <dbReference type="EMBL" id="ADB85380.1"/>
    </source>
</evidence>
<evidence type="ECO:0000256" key="1">
    <source>
        <dbReference type="RuleBase" id="RU363044"/>
    </source>
</evidence>
<dbReference type="InterPro" id="IPR049163">
    <property type="entry name" value="Pif1-like_2B_dom"/>
</dbReference>
<dbReference type="CDD" id="cd18809">
    <property type="entry name" value="SF1_C_RecD"/>
    <property type="match status" value="1"/>
</dbReference>
<dbReference type="PANTHER" id="PTHR10492">
    <property type="match status" value="1"/>
</dbReference>